<evidence type="ECO:0000313" key="2">
    <source>
        <dbReference type="EMBL" id="PRP75333.1"/>
    </source>
</evidence>
<organism evidence="2 3">
    <name type="scientific">Planoprotostelium fungivorum</name>
    <dbReference type="NCBI Taxonomy" id="1890364"/>
    <lineage>
        <taxon>Eukaryota</taxon>
        <taxon>Amoebozoa</taxon>
        <taxon>Evosea</taxon>
        <taxon>Variosea</taxon>
        <taxon>Cavosteliida</taxon>
        <taxon>Cavosteliaceae</taxon>
        <taxon>Planoprotostelium</taxon>
    </lineage>
</organism>
<feature type="region of interest" description="Disordered" evidence="1">
    <location>
        <begin position="1"/>
        <end position="24"/>
    </location>
</feature>
<dbReference type="EMBL" id="MDYQ01000395">
    <property type="protein sequence ID" value="PRP75333.1"/>
    <property type="molecule type" value="Genomic_DNA"/>
</dbReference>
<evidence type="ECO:0000313" key="3">
    <source>
        <dbReference type="Proteomes" id="UP000241769"/>
    </source>
</evidence>
<reference evidence="2 3" key="1">
    <citation type="journal article" date="2018" name="Genome Biol. Evol.">
        <title>Multiple Roots of Fruiting Body Formation in Amoebozoa.</title>
        <authorList>
            <person name="Hillmann F."/>
            <person name="Forbes G."/>
            <person name="Novohradska S."/>
            <person name="Ferling I."/>
            <person name="Riege K."/>
            <person name="Groth M."/>
            <person name="Westermann M."/>
            <person name="Marz M."/>
            <person name="Spaller T."/>
            <person name="Winckler T."/>
            <person name="Schaap P."/>
            <person name="Glockner G."/>
        </authorList>
    </citation>
    <scope>NUCLEOTIDE SEQUENCE [LARGE SCALE GENOMIC DNA]</scope>
    <source>
        <strain evidence="2 3">Jena</strain>
    </source>
</reference>
<feature type="region of interest" description="Disordered" evidence="1">
    <location>
        <begin position="92"/>
        <end position="135"/>
    </location>
</feature>
<gene>
    <name evidence="2" type="ORF">PROFUN_05644</name>
</gene>
<keyword evidence="3" id="KW-1185">Reference proteome</keyword>
<feature type="compositionally biased region" description="Polar residues" evidence="1">
    <location>
        <begin position="101"/>
        <end position="118"/>
    </location>
</feature>
<dbReference type="Proteomes" id="UP000241769">
    <property type="component" value="Unassembled WGS sequence"/>
</dbReference>
<sequence length="135" mass="15799">MESTHDIDTSEEKTRKRRRQTQHDTIKYLNDYRPQFLLGLTQTFKRMRHDDPRTTVAQYYRARGLFPLEATTSQICIPTCYGQTPIYTTYNPKRKTKPVTPATNRSIGTESLVVPQTSPKEHHALDLPRKHLLRT</sequence>
<proteinExistence type="predicted"/>
<feature type="compositionally biased region" description="Basic and acidic residues" evidence="1">
    <location>
        <begin position="1"/>
        <end position="14"/>
    </location>
</feature>
<name>A0A2P6MUG2_9EUKA</name>
<dbReference type="AlphaFoldDB" id="A0A2P6MUG2"/>
<evidence type="ECO:0000256" key="1">
    <source>
        <dbReference type="SAM" id="MobiDB-lite"/>
    </source>
</evidence>
<protein>
    <submittedName>
        <fullName evidence="2">Uncharacterized protein</fullName>
    </submittedName>
</protein>
<dbReference type="InParanoid" id="A0A2P6MUG2"/>
<accession>A0A2P6MUG2</accession>
<comment type="caution">
    <text evidence="2">The sequence shown here is derived from an EMBL/GenBank/DDBJ whole genome shotgun (WGS) entry which is preliminary data.</text>
</comment>
<feature type="compositionally biased region" description="Basic and acidic residues" evidence="1">
    <location>
        <begin position="119"/>
        <end position="129"/>
    </location>
</feature>